<dbReference type="Pfam" id="PF07705">
    <property type="entry name" value="CARDB"/>
    <property type="match status" value="2"/>
</dbReference>
<dbReference type="Gene3D" id="2.60.40.10">
    <property type="entry name" value="Immunoglobulins"/>
    <property type="match status" value="3"/>
</dbReference>
<dbReference type="InterPro" id="IPR013783">
    <property type="entry name" value="Ig-like_fold"/>
</dbReference>
<feature type="chain" id="PRO_5046273207" evidence="2">
    <location>
        <begin position="41"/>
        <end position="1995"/>
    </location>
</feature>
<dbReference type="EMBL" id="JAUQSX010000016">
    <property type="protein sequence ID" value="MDO7849318.1"/>
    <property type="molecule type" value="Genomic_DNA"/>
</dbReference>
<dbReference type="InterPro" id="IPR026444">
    <property type="entry name" value="Secre_tail"/>
</dbReference>
<sequence>MNTNTLSSTKTPASGRQMARRTSRWVALMALMLAGPAAFAQLAGTYTINRNAATGGTNFASFTEAATALNTSGISASVRFNVLNGPYNEQFSLGQVAGVSATDTIVVDGGASKQTLTYTGVVAQPAAVLLNGTDRITLQNLTIDASAGATYGIGVLLVGQADNNRVANCVVMGPAAATSTTADAAIAASGGVTSGTSAGNANNLRIENNVLSGGYYGVILTGTSATARATGLRVTGNEIRDFYGYGLDVENHSGARLLNNNIHRTNRTGVTAFYGVYLNGCAGTAVERNRIHDSFTGNPASTSAAYGIYFTASDGTAGTENDAVNNLVYNFNGAGTEYGVYNSSSDFARYYYNTISLDSQAGTGATQTTYGIYQTTLATGIDIRNNVVSVTRTGGTGEKKALGFNTTTSTISSNYNDLYIGTGATYFTGAYGTADFVTLANWRTANGGIYDANSVQVNPEFVGATLVPSASPLNGTATPLARVPRDFTNALRSTTAPDMGAYEFTPASNDVAVESIDSPAAPVATGARTVTVTIRNNGLVPLNTVVLTYTLNGGTPVAQTFTLTPGLAAGATRAVSFTTQGTVVTGLNTLSVTASLPNGSTDSNPGNNTQTSSFYPALAGTYTINKNVATGGTNFASFTEAATVLNGGGISASVRFNVLNGPYAEQFVLDQVAGVSATDTIVVDGGASKQTLSYTGTVTQPGAVVLNGTDRVTLQNLTIDASAGATYGVGVLLVGQANNNRVANCVVMGPTAATSSVANAAIAASGGVTSASSAGDANNLRIENNVLSGGYYGVVLTGASATARNSGIRVMGNEIRDFYLYGLDVENQSGAQLINNNIHRTTRPGLSTFYGVYLVGVAGTAVERNRIHDSFTGNTASTSAAYGLYISADGTAGAENDMVNNLVYNFNGSGTEYGIYNVGSDYARYYYNTVSLDNQAATGATQLTYGFYQTTLATGIDFRNNVVSVTRTGGTGSKYALYFNTITSSITSNYNDLYVSTGALYFTGRYTTDFVTLADWKAANGSAFDQNSVQADPQFLNLAAGNLQPTASSLNGAATPLARVPRDFTNALRSTTAPDLGAYEFTPATNDVAVETITSPVAPATPGPRTVTVTIRNNGQVALSTVRLEYSLNGGTAVTQTFTLSPAIAAGATGTVSFTTPVTLVSGANQLAVTASLPNGTTDANPNNNTQTVTLYTALAGTYTINKNAATGGTNFASFTEAAAALNGAGIAASVRFNVLNGPYTEQFSLGQVAGVSATDTIVVDGGASKQTLRYTGVVAQPAAVLLNGTDRLTLQNLTIDASAGATYGIGVHLVGQANNNRVASCVVMGPAAATSSTANAAIAASGSVTSATTVGDANSLRVENSVLSGGYYCLTVTGASTTARNTGLRVTGNEVRDFYFYGIDVENQSGAQVIGNDVHRTTRAVVSTFYGVYLNGCAGTAVERNRIHDPYTGDPTDTGIAYGLYFTASDGAAGTENDAVNNLIYNFTGSGTQYGIYNASSDFARYYHNTISLDNASGGATQTTYGFYQTTVATGIDFRNNIVSVTRTGGSGSKYALYFVTTTSAITSNYNDLYVGTAGTYFTGRYGTANFATLADWRTANGNAYDQNSVAAEPRFVNVAQGNYRPTTAPLDGAGTPLARVPRDFAGVLRNSPPDLGAYEFAPITDDVALVSIDSPNTTATPGVNPLRVTIRNNGATTLTSVVLTYTLNTGTPVAQTFAGLTLAPNATQQLSFTPGLSVPQQGTNTLTVSASLPNGNPDGNTTNNTLTITFDQPTPPNDEPCGAVALTNGTTTSSSNAGASTSVQSGINFPNCGGGQLPRDVWFTFAPAAASMTLTLTGAPAGTVRVYSSPSCSAGPFNLVQCAGSGANSTSVGAVAVTGLTPGQTYYIAVSNFGSSDPGGSFTITPTVLSGTRSANSTALAVYPNPSATGQLTLRLATGTAGTGSVELLNALGQVVKRQPLAGTGEQQVSTLGLAAGLYTLRVQAGAEVLTRKVVLQ</sequence>
<dbReference type="InterPro" id="IPR039448">
    <property type="entry name" value="Beta_helix"/>
</dbReference>
<feature type="domain" description="Carbohydrate-binding/sugar hydrolysis" evidence="3">
    <location>
        <begin position="699"/>
        <end position="849"/>
    </location>
</feature>
<feature type="signal peptide" evidence="2">
    <location>
        <begin position="1"/>
        <end position="40"/>
    </location>
</feature>
<comment type="caution">
    <text evidence="4">The sequence shown here is derived from an EMBL/GenBank/DDBJ whole genome shotgun (WGS) entry which is preliminary data.</text>
</comment>
<feature type="domain" description="Carbohydrate-binding/sugar hydrolysis" evidence="3">
    <location>
        <begin position="129"/>
        <end position="273"/>
    </location>
</feature>
<gene>
    <name evidence="4" type="ORF">Q5H92_23340</name>
</gene>
<dbReference type="RefSeq" id="WP_305013986.1">
    <property type="nucleotide sequence ID" value="NZ_JAUQSX010000016.1"/>
</dbReference>
<dbReference type="Proteomes" id="UP001167796">
    <property type="component" value="Unassembled WGS sequence"/>
</dbReference>
<dbReference type="InterPro" id="IPR006633">
    <property type="entry name" value="Carb-bd_sugar_hydrolysis-dom"/>
</dbReference>
<organism evidence="4 5">
    <name type="scientific">Hymenobacter mellowenesis</name>
    <dbReference type="NCBI Taxonomy" id="3063995"/>
    <lineage>
        <taxon>Bacteria</taxon>
        <taxon>Pseudomonadati</taxon>
        <taxon>Bacteroidota</taxon>
        <taxon>Cytophagia</taxon>
        <taxon>Cytophagales</taxon>
        <taxon>Hymenobacteraceae</taxon>
        <taxon>Hymenobacter</taxon>
    </lineage>
</organism>
<dbReference type="InterPro" id="IPR011635">
    <property type="entry name" value="CARDB"/>
</dbReference>
<dbReference type="Gene3D" id="2.160.20.10">
    <property type="entry name" value="Single-stranded right-handed beta-helix, Pectin lyase-like"/>
    <property type="match status" value="3"/>
</dbReference>
<name>A0ABT9AIC4_9BACT</name>
<protein>
    <submittedName>
        <fullName evidence="4">Right-handed parallel beta-helix repeat-containing protein</fullName>
    </submittedName>
</protein>
<evidence type="ECO:0000259" key="3">
    <source>
        <dbReference type="SMART" id="SM00722"/>
    </source>
</evidence>
<dbReference type="InterPro" id="IPR011050">
    <property type="entry name" value="Pectin_lyase_fold/virulence"/>
</dbReference>
<feature type="domain" description="Carbohydrate-binding/sugar hydrolysis" evidence="3">
    <location>
        <begin position="1340"/>
        <end position="1496"/>
    </location>
</feature>
<keyword evidence="2" id="KW-0732">Signal</keyword>
<proteinExistence type="predicted"/>
<evidence type="ECO:0000256" key="2">
    <source>
        <dbReference type="SAM" id="SignalP"/>
    </source>
</evidence>
<dbReference type="SUPFAM" id="SSF51126">
    <property type="entry name" value="Pectin lyase-like"/>
    <property type="match status" value="3"/>
</dbReference>
<dbReference type="InterPro" id="IPR012334">
    <property type="entry name" value="Pectin_lyas_fold"/>
</dbReference>
<keyword evidence="1" id="KW-0677">Repeat</keyword>
<dbReference type="NCBIfam" id="TIGR04183">
    <property type="entry name" value="Por_Secre_tail"/>
    <property type="match status" value="1"/>
</dbReference>
<evidence type="ECO:0000313" key="5">
    <source>
        <dbReference type="Proteomes" id="UP001167796"/>
    </source>
</evidence>
<reference evidence="4" key="1">
    <citation type="submission" date="2023-07" db="EMBL/GenBank/DDBJ databases">
        <authorList>
            <person name="Kim M.K."/>
        </authorList>
    </citation>
    <scope>NUCLEOTIDE SEQUENCE</scope>
    <source>
        <strain evidence="4">M29</strain>
    </source>
</reference>
<dbReference type="Pfam" id="PF13229">
    <property type="entry name" value="Beta_helix"/>
    <property type="match status" value="1"/>
</dbReference>
<dbReference type="InterPro" id="IPR006626">
    <property type="entry name" value="PbH1"/>
</dbReference>
<evidence type="ECO:0000256" key="1">
    <source>
        <dbReference type="ARBA" id="ARBA00022737"/>
    </source>
</evidence>
<keyword evidence="5" id="KW-1185">Reference proteome</keyword>
<evidence type="ECO:0000313" key="4">
    <source>
        <dbReference type="EMBL" id="MDO7849318.1"/>
    </source>
</evidence>
<dbReference type="SMART" id="SM00722">
    <property type="entry name" value="CASH"/>
    <property type="match status" value="3"/>
</dbReference>
<accession>A0ABT9AIC4</accession>
<dbReference type="SMART" id="SM00710">
    <property type="entry name" value="PbH1"/>
    <property type="match status" value="23"/>
</dbReference>
<dbReference type="Pfam" id="PF18962">
    <property type="entry name" value="Por_Secre_tail"/>
    <property type="match status" value="1"/>
</dbReference>